<evidence type="ECO:0000313" key="2">
    <source>
        <dbReference type="Proteomes" id="UP000234323"/>
    </source>
</evidence>
<proteinExistence type="predicted"/>
<gene>
    <name evidence="1" type="ORF">RhiirA4_479317</name>
</gene>
<dbReference type="EMBL" id="LLXI01002749">
    <property type="protein sequence ID" value="PKY57899.1"/>
    <property type="molecule type" value="Genomic_DNA"/>
</dbReference>
<reference evidence="1 2" key="1">
    <citation type="submission" date="2015-10" db="EMBL/GenBank/DDBJ databases">
        <title>Genome analyses suggest a sexual origin of heterokaryosis in a supposedly ancient asexual fungus.</title>
        <authorList>
            <person name="Ropars J."/>
            <person name="Sedzielewska K."/>
            <person name="Noel J."/>
            <person name="Charron P."/>
            <person name="Farinelli L."/>
            <person name="Marton T."/>
            <person name="Kruger M."/>
            <person name="Pelin A."/>
            <person name="Brachmann A."/>
            <person name="Corradi N."/>
        </authorList>
    </citation>
    <scope>NUCLEOTIDE SEQUENCE [LARGE SCALE GENOMIC DNA]</scope>
    <source>
        <strain evidence="1 2">A4</strain>
    </source>
</reference>
<accession>A0A2I1HG96</accession>
<dbReference type="Proteomes" id="UP000234323">
    <property type="component" value="Unassembled WGS sequence"/>
</dbReference>
<sequence length="153" mass="17145">SEEDTSIGQTSVALRILYEHFISNDDKFNKTIVILITINILKNNIEGYDNPFREIVHAVGGLSCSGSKIFYVLILAGTIQGPLEEMFRESKYRYIPTTLGSGNSEISKFVACTERNHDLKDHIESGRPYGYKFKKFANIVTPAIAHEADKDGK</sequence>
<dbReference type="VEuPathDB" id="FungiDB:FUN_009752"/>
<feature type="non-terminal residue" evidence="1">
    <location>
        <position position="1"/>
    </location>
</feature>
<organism evidence="1 2">
    <name type="scientific">Rhizophagus irregularis</name>
    <dbReference type="NCBI Taxonomy" id="588596"/>
    <lineage>
        <taxon>Eukaryota</taxon>
        <taxon>Fungi</taxon>
        <taxon>Fungi incertae sedis</taxon>
        <taxon>Mucoromycota</taxon>
        <taxon>Glomeromycotina</taxon>
        <taxon>Glomeromycetes</taxon>
        <taxon>Glomerales</taxon>
        <taxon>Glomeraceae</taxon>
        <taxon>Rhizophagus</taxon>
    </lineage>
</organism>
<name>A0A2I1HG96_9GLOM</name>
<dbReference type="AlphaFoldDB" id="A0A2I1HG96"/>
<protein>
    <submittedName>
        <fullName evidence="1">Uncharacterized protein</fullName>
    </submittedName>
</protein>
<comment type="caution">
    <text evidence="1">The sequence shown here is derived from an EMBL/GenBank/DDBJ whole genome shotgun (WGS) entry which is preliminary data.</text>
</comment>
<keyword evidence="2" id="KW-1185">Reference proteome</keyword>
<evidence type="ECO:0000313" key="1">
    <source>
        <dbReference type="EMBL" id="PKY57899.1"/>
    </source>
</evidence>